<dbReference type="Proteomes" id="UP000315369">
    <property type="component" value="Unassembled WGS sequence"/>
</dbReference>
<dbReference type="EMBL" id="VIFM01000395">
    <property type="protein sequence ID" value="TQF09078.1"/>
    <property type="molecule type" value="Genomic_DNA"/>
</dbReference>
<reference evidence="1 2" key="1">
    <citation type="submission" date="2019-06" db="EMBL/GenBank/DDBJ databases">
        <authorList>
            <person name="Livingstone P."/>
            <person name="Whitworth D."/>
        </authorList>
    </citation>
    <scope>NUCLEOTIDE SEQUENCE [LARGE SCALE GENOMIC DNA]</scope>
    <source>
        <strain evidence="1 2">AM401</strain>
    </source>
</reference>
<accession>A0A540WJ93</accession>
<evidence type="ECO:0000313" key="2">
    <source>
        <dbReference type="Proteomes" id="UP000315369"/>
    </source>
</evidence>
<dbReference type="RefSeq" id="WP_141649064.1">
    <property type="nucleotide sequence ID" value="NZ_VIFM01000395.1"/>
</dbReference>
<comment type="caution">
    <text evidence="1">The sequence shown here is derived from an EMBL/GenBank/DDBJ whole genome shotgun (WGS) entry which is preliminary data.</text>
</comment>
<organism evidence="1 2">
    <name type="scientific">Myxococcus llanfairpwllgwyngyllgogerychwyrndrobwllllantysiliogogogochensis</name>
    <dbReference type="NCBI Taxonomy" id="2590453"/>
    <lineage>
        <taxon>Bacteria</taxon>
        <taxon>Pseudomonadati</taxon>
        <taxon>Myxococcota</taxon>
        <taxon>Myxococcia</taxon>
        <taxon>Myxococcales</taxon>
        <taxon>Cystobacterineae</taxon>
        <taxon>Myxococcaceae</taxon>
        <taxon>Myxococcus</taxon>
    </lineage>
</organism>
<evidence type="ECO:0000313" key="1">
    <source>
        <dbReference type="EMBL" id="TQF09078.1"/>
    </source>
</evidence>
<gene>
    <name evidence="1" type="ORF">FJV41_46545</name>
</gene>
<protein>
    <submittedName>
        <fullName evidence="1">Uncharacterized protein</fullName>
    </submittedName>
</protein>
<keyword evidence="2" id="KW-1185">Reference proteome</keyword>
<name>A0A540WJ93_9BACT</name>
<dbReference type="AlphaFoldDB" id="A0A540WJ93"/>
<sequence length="59" mass="6770">MAKTTEQRIARRLQETTGASYNRCLNHTRHVRPSVADGPDYEERWYAAALQALNAPRAR</sequence>
<proteinExistence type="predicted"/>